<comment type="caution">
    <text evidence="1">The sequence shown here is derived from an EMBL/GenBank/DDBJ whole genome shotgun (WGS) entry which is preliminary data.</text>
</comment>
<dbReference type="EMBL" id="CAJOAX010063003">
    <property type="protein sequence ID" value="CAF4348864.1"/>
    <property type="molecule type" value="Genomic_DNA"/>
</dbReference>
<dbReference type="Proteomes" id="UP000663823">
    <property type="component" value="Unassembled WGS sequence"/>
</dbReference>
<evidence type="ECO:0000313" key="2">
    <source>
        <dbReference type="Proteomes" id="UP000663823"/>
    </source>
</evidence>
<name>A0A820L788_9BILA</name>
<proteinExistence type="predicted"/>
<feature type="non-terminal residue" evidence="1">
    <location>
        <position position="67"/>
    </location>
</feature>
<dbReference type="AlphaFoldDB" id="A0A820L788"/>
<gene>
    <name evidence="1" type="ORF">OTI717_LOCUS43483</name>
</gene>
<evidence type="ECO:0000313" key="1">
    <source>
        <dbReference type="EMBL" id="CAF4348864.1"/>
    </source>
</evidence>
<sequence>MFTIEEAAKWHGMKIRMINIQLPIKIKQELIQQFQDELNNGNVDNICLAVIDHNTSQTTIIFPIDEL</sequence>
<protein>
    <submittedName>
        <fullName evidence="1">Uncharacterized protein</fullName>
    </submittedName>
</protein>
<organism evidence="1 2">
    <name type="scientific">Rotaria sordida</name>
    <dbReference type="NCBI Taxonomy" id="392033"/>
    <lineage>
        <taxon>Eukaryota</taxon>
        <taxon>Metazoa</taxon>
        <taxon>Spiralia</taxon>
        <taxon>Gnathifera</taxon>
        <taxon>Rotifera</taxon>
        <taxon>Eurotatoria</taxon>
        <taxon>Bdelloidea</taxon>
        <taxon>Philodinida</taxon>
        <taxon>Philodinidae</taxon>
        <taxon>Rotaria</taxon>
    </lineage>
</organism>
<reference evidence="1" key="1">
    <citation type="submission" date="2021-02" db="EMBL/GenBank/DDBJ databases">
        <authorList>
            <person name="Nowell W R."/>
        </authorList>
    </citation>
    <scope>NUCLEOTIDE SEQUENCE</scope>
</reference>
<accession>A0A820L788</accession>